<evidence type="ECO:0000313" key="2">
    <source>
        <dbReference type="EMBL" id="KAF6807318.1"/>
    </source>
</evidence>
<dbReference type="Proteomes" id="UP000654918">
    <property type="component" value="Unassembled WGS sequence"/>
</dbReference>
<evidence type="ECO:0000256" key="1">
    <source>
        <dbReference type="SAM" id="Coils"/>
    </source>
</evidence>
<organism evidence="2 3">
    <name type="scientific">Colletotrichum plurivorum</name>
    <dbReference type="NCBI Taxonomy" id="2175906"/>
    <lineage>
        <taxon>Eukaryota</taxon>
        <taxon>Fungi</taxon>
        <taxon>Dikarya</taxon>
        <taxon>Ascomycota</taxon>
        <taxon>Pezizomycotina</taxon>
        <taxon>Sordariomycetes</taxon>
        <taxon>Hypocreomycetidae</taxon>
        <taxon>Glomerellales</taxon>
        <taxon>Glomerellaceae</taxon>
        <taxon>Colletotrichum</taxon>
        <taxon>Colletotrichum orchidearum species complex</taxon>
    </lineage>
</organism>
<reference evidence="2" key="1">
    <citation type="journal article" date="2020" name="Phytopathology">
        <title>Genome Sequence Resources of Colletotrichum truncatum, C. plurivorum, C. musicola, and C. sojae: Four Species Pathogenic to Soybean (Glycine max).</title>
        <authorList>
            <person name="Rogerio F."/>
            <person name="Boufleur T.R."/>
            <person name="Ciampi-Guillardi M."/>
            <person name="Sukno S.A."/>
            <person name="Thon M.R."/>
            <person name="Massola Junior N.S."/>
            <person name="Baroncelli R."/>
        </authorList>
    </citation>
    <scope>NUCLEOTIDE SEQUENCE</scope>
    <source>
        <strain evidence="2">LFN00145</strain>
    </source>
</reference>
<accession>A0A8H6MT51</accession>
<feature type="coiled-coil region" evidence="1">
    <location>
        <begin position="141"/>
        <end position="168"/>
    </location>
</feature>
<protein>
    <submittedName>
        <fullName evidence="2">Uncharacterized protein</fullName>
    </submittedName>
</protein>
<evidence type="ECO:0000313" key="3">
    <source>
        <dbReference type="Proteomes" id="UP000654918"/>
    </source>
</evidence>
<name>A0A8H6MT51_9PEZI</name>
<keyword evidence="1" id="KW-0175">Coiled coil</keyword>
<dbReference type="EMBL" id="WIGO01000636">
    <property type="protein sequence ID" value="KAF6807318.1"/>
    <property type="molecule type" value="Genomic_DNA"/>
</dbReference>
<dbReference type="AlphaFoldDB" id="A0A8H6MT51"/>
<sequence length="183" mass="20704">MALNTTTTTTTNDGAWGGMREDLGNHDLSYGIAVWDRGRRKFLESERTIERMERATEHVYERLWALVDEWLRLTTDENTVLVPADSFVTSSLGIPGVAVPIATSANLLYRTARDENKTIGPDADSDDITSPLFHKITSDIEDSLAMENVQLARQVKALEAEKDLMRDEVEVVRQFNTELLRNY</sequence>
<gene>
    <name evidence="2" type="ORF">CPLU01_15811</name>
</gene>
<comment type="caution">
    <text evidence="2">The sequence shown here is derived from an EMBL/GenBank/DDBJ whole genome shotgun (WGS) entry which is preliminary data.</text>
</comment>
<keyword evidence="3" id="KW-1185">Reference proteome</keyword>
<proteinExistence type="predicted"/>